<evidence type="ECO:0000256" key="1">
    <source>
        <dbReference type="SAM" id="MobiDB-lite"/>
    </source>
</evidence>
<dbReference type="KEGG" id="bapi:BBC0122_018930"/>
<dbReference type="Proteomes" id="UP000189632">
    <property type="component" value="Chromosome"/>
</dbReference>
<dbReference type="RefSeq" id="WP_077993438.1">
    <property type="nucleotide sequence ID" value="NZ_CAXUOT020000003.1"/>
</dbReference>
<gene>
    <name evidence="2" type="ORF">BBC0122_018930</name>
</gene>
<reference evidence="2 3" key="1">
    <citation type="submission" date="2016-11" db="EMBL/GenBank/DDBJ databases">
        <title>Comparative genomics of Bartonella apis.</title>
        <authorList>
            <person name="Engel P."/>
        </authorList>
    </citation>
    <scope>NUCLEOTIDE SEQUENCE [LARGE SCALE GENOMIC DNA]</scope>
    <source>
        <strain evidence="2 3">BBC0122</strain>
    </source>
</reference>
<proteinExistence type="predicted"/>
<dbReference type="AlphaFoldDB" id="A0A1U9MJS5"/>
<protein>
    <submittedName>
        <fullName evidence="2">Uncharacterized protein</fullName>
    </submittedName>
</protein>
<evidence type="ECO:0000313" key="3">
    <source>
        <dbReference type="Proteomes" id="UP000189632"/>
    </source>
</evidence>
<feature type="region of interest" description="Disordered" evidence="1">
    <location>
        <begin position="391"/>
        <end position="410"/>
    </location>
</feature>
<name>A0A1U9MJS5_9HYPH</name>
<accession>A0A1U9MJS5</accession>
<keyword evidence="3" id="KW-1185">Reference proteome</keyword>
<sequence>MIKIEDTINLLKTNLTELDAIYNEQIKPNFVYEGAKETAYKITLVGGTMGSSVTSYANSLFENIRGDNQSSVLIDEERLLSFVPNTDNLENLNESQSLQSIQQITNYWSNKIRKHFKDTNAHIIEKSYDPRLVKGYIFDTQPDLLRLKSRHGEKIEMPAINLHVIATNRRESELNYVLDHINKDNTICNKSVFYGDGNRHALPYLWSNELLKVERYNHVNSIKLMRNSDETIYENQLQGSRNIDENFKNTKTQWQERPTAYEVFMLEQMNSVKELSGETQSSHLENRIEMAFHKLESEQTYVRPIHLLEAYNDAYMYYYDGLNNVSLLQNRDNTSNRNYGQNITDWKESFLKELDRQKHYDFQNVTKQFSREVSIFKKTVLESLQNQHEKFVSQQTPDAQSETINLSRSR</sequence>
<dbReference type="EMBL" id="CP015625">
    <property type="protein sequence ID" value="AQT47988.1"/>
    <property type="molecule type" value="Genomic_DNA"/>
</dbReference>
<organism evidence="2 3">
    <name type="scientific">Bartonella choladocola</name>
    <dbReference type="NCBI Taxonomy" id="2750995"/>
    <lineage>
        <taxon>Bacteria</taxon>
        <taxon>Pseudomonadati</taxon>
        <taxon>Pseudomonadota</taxon>
        <taxon>Alphaproteobacteria</taxon>
        <taxon>Hyphomicrobiales</taxon>
        <taxon>Bartonellaceae</taxon>
        <taxon>Bartonella</taxon>
    </lineage>
</organism>
<evidence type="ECO:0000313" key="2">
    <source>
        <dbReference type="EMBL" id="AQT47988.1"/>
    </source>
</evidence>